<reference evidence="3 4" key="1">
    <citation type="submission" date="2014-08" db="EMBL/GenBank/DDBJ databases">
        <title>Porphyromonas gulae strain:COT-052_OH3439 Genome sequencing.</title>
        <authorList>
            <person name="Wallis C."/>
            <person name="Deusch O."/>
            <person name="O'Flynn C."/>
            <person name="Davis I."/>
            <person name="Jospin G."/>
            <person name="Darling A.E."/>
            <person name="Coil D.A."/>
            <person name="Alexiev A."/>
            <person name="Horsfall A."/>
            <person name="Kirkwood N."/>
            <person name="Harris S."/>
            <person name="Eisen J.A."/>
        </authorList>
    </citation>
    <scope>NUCLEOTIDE SEQUENCE [LARGE SCALE GENOMIC DNA]</scope>
    <source>
        <strain evidence="4">COT-052 OH3439</strain>
    </source>
</reference>
<evidence type="ECO:0000256" key="1">
    <source>
        <dbReference type="SAM" id="MobiDB-lite"/>
    </source>
</evidence>
<protein>
    <recommendedName>
        <fullName evidence="5">Secreted protein</fullName>
    </recommendedName>
</protein>
<organism evidence="3 4">
    <name type="scientific">Porphyromonas gulae</name>
    <dbReference type="NCBI Taxonomy" id="111105"/>
    <lineage>
        <taxon>Bacteria</taxon>
        <taxon>Pseudomonadati</taxon>
        <taxon>Bacteroidota</taxon>
        <taxon>Bacteroidia</taxon>
        <taxon>Bacteroidales</taxon>
        <taxon>Porphyromonadaceae</taxon>
        <taxon>Porphyromonas</taxon>
    </lineage>
</organism>
<gene>
    <name evidence="3" type="ORF">HR15_05090</name>
</gene>
<evidence type="ECO:0008006" key="5">
    <source>
        <dbReference type="Google" id="ProtNLM"/>
    </source>
</evidence>
<proteinExistence type="predicted"/>
<feature type="region of interest" description="Disordered" evidence="1">
    <location>
        <begin position="270"/>
        <end position="403"/>
    </location>
</feature>
<evidence type="ECO:0000313" key="4">
    <source>
        <dbReference type="Proteomes" id="UP000030146"/>
    </source>
</evidence>
<feature type="compositionally biased region" description="Polar residues" evidence="1">
    <location>
        <begin position="286"/>
        <end position="308"/>
    </location>
</feature>
<name>A0A0A2FBR9_9PORP</name>
<feature type="compositionally biased region" description="Basic and acidic residues" evidence="1">
    <location>
        <begin position="355"/>
        <end position="365"/>
    </location>
</feature>
<feature type="compositionally biased region" description="Basic and acidic residues" evidence="1">
    <location>
        <begin position="76"/>
        <end position="97"/>
    </location>
</feature>
<sequence>MAMKLIKRSLLLLGAVLLITLPAYSQNDEVFEDDIYTSRKEIRKQNRVKDWQNQEDEYGDDTEYTVASDQDIDAYNRRDGRSYDGKKLSKDKKRDSARSSVPGRYSRRLARFYKPNTIVISGADNVYVTDDGEYFVYGDEYYDDASSVNIYINSPWCDPFPYTSWYPSFSGWYNYTWNYPWFYYGSHIGWGGYYPGYNWYWSYYYDPFYNPYGIGMGWGYPYGWGSYYGWGGYPGVIHHYHHYHHYPKKTYPNGQYSGAYYSYGRPDRIKGGTSGTKSGTGRYDRIQNSTSQKNKSGLQSNKPNNHLQNVKPGRTGRANRGRNIETVTPNNGQKQNRPVFQQNQSGNNRPTGRNIRSERQRENNDRTFSTPSRNNSSGGFSTPSRSSSGSMGGGGGRSGRGRN</sequence>
<dbReference type="AlphaFoldDB" id="A0A0A2FBR9"/>
<dbReference type="RefSeq" id="WP_039424559.1">
    <property type="nucleotide sequence ID" value="NZ_JRAK01000071.1"/>
</dbReference>
<keyword evidence="4" id="KW-1185">Reference proteome</keyword>
<feature type="signal peptide" evidence="2">
    <location>
        <begin position="1"/>
        <end position="25"/>
    </location>
</feature>
<feature type="compositionally biased region" description="Polar residues" evidence="1">
    <location>
        <begin position="325"/>
        <end position="351"/>
    </location>
</feature>
<feature type="compositionally biased region" description="Gly residues" evidence="1">
    <location>
        <begin position="390"/>
        <end position="403"/>
    </location>
</feature>
<evidence type="ECO:0000256" key="2">
    <source>
        <dbReference type="SAM" id="SignalP"/>
    </source>
</evidence>
<keyword evidence="2" id="KW-0732">Signal</keyword>
<feature type="compositionally biased region" description="Low complexity" evidence="1">
    <location>
        <begin position="376"/>
        <end position="389"/>
    </location>
</feature>
<dbReference type="EMBL" id="JRAK01000071">
    <property type="protein sequence ID" value="KGN88433.1"/>
    <property type="molecule type" value="Genomic_DNA"/>
</dbReference>
<accession>A0A0A2FBR9</accession>
<dbReference type="Proteomes" id="UP000030146">
    <property type="component" value="Unassembled WGS sequence"/>
</dbReference>
<evidence type="ECO:0000313" key="3">
    <source>
        <dbReference type="EMBL" id="KGN88433.1"/>
    </source>
</evidence>
<feature type="chain" id="PRO_5001998774" description="Secreted protein" evidence="2">
    <location>
        <begin position="26"/>
        <end position="403"/>
    </location>
</feature>
<feature type="compositionally biased region" description="Polar residues" evidence="1">
    <location>
        <begin position="366"/>
        <end position="375"/>
    </location>
</feature>
<feature type="region of interest" description="Disordered" evidence="1">
    <location>
        <begin position="76"/>
        <end position="102"/>
    </location>
</feature>
<comment type="caution">
    <text evidence="3">The sequence shown here is derived from an EMBL/GenBank/DDBJ whole genome shotgun (WGS) entry which is preliminary data.</text>
</comment>